<protein>
    <submittedName>
        <fullName evidence="2">YaaR family protein</fullName>
    </submittedName>
</protein>
<keyword evidence="3" id="KW-1185">Reference proteome</keyword>
<feature type="compositionally biased region" description="Polar residues" evidence="1">
    <location>
        <begin position="16"/>
        <end position="27"/>
    </location>
</feature>
<organism evidence="2 3">
    <name type="scientific">Aquibacillus rhizosphaerae</name>
    <dbReference type="NCBI Taxonomy" id="3051431"/>
    <lineage>
        <taxon>Bacteria</taxon>
        <taxon>Bacillati</taxon>
        <taxon>Bacillota</taxon>
        <taxon>Bacilli</taxon>
        <taxon>Bacillales</taxon>
        <taxon>Bacillaceae</taxon>
        <taxon>Aquibacillus</taxon>
    </lineage>
</organism>
<dbReference type="EMBL" id="JASTZU010000007">
    <property type="protein sequence ID" value="MDL4839086.1"/>
    <property type="molecule type" value="Genomic_DNA"/>
</dbReference>
<dbReference type="SUPFAM" id="SSF158397">
    <property type="entry name" value="TM1646-like"/>
    <property type="match status" value="1"/>
</dbReference>
<dbReference type="InterPro" id="IPR024042">
    <property type="entry name" value="TM1646-like_dom_sf"/>
</dbReference>
<proteinExistence type="predicted"/>
<gene>
    <name evidence="2" type="ORF">QQS35_01225</name>
</gene>
<feature type="compositionally biased region" description="Basic and acidic residues" evidence="1">
    <location>
        <begin position="1"/>
        <end position="15"/>
    </location>
</feature>
<evidence type="ECO:0000256" key="1">
    <source>
        <dbReference type="SAM" id="MobiDB-lite"/>
    </source>
</evidence>
<dbReference type="Proteomes" id="UP001235343">
    <property type="component" value="Unassembled WGS sequence"/>
</dbReference>
<dbReference type="Pfam" id="PF03885">
    <property type="entry name" value="DUF327"/>
    <property type="match status" value="1"/>
</dbReference>
<dbReference type="Gene3D" id="1.20.120.490">
    <property type="entry name" value="Hypothetical protein TM1646-like domain"/>
    <property type="match status" value="1"/>
</dbReference>
<evidence type="ECO:0000313" key="3">
    <source>
        <dbReference type="Proteomes" id="UP001235343"/>
    </source>
</evidence>
<reference evidence="2 3" key="1">
    <citation type="submission" date="2023-06" db="EMBL/GenBank/DDBJ databases">
        <title>Aquibacillus rhizosphaerae LR5S19.</title>
        <authorList>
            <person name="Sun J.-Q."/>
        </authorList>
    </citation>
    <scope>NUCLEOTIDE SEQUENCE [LARGE SCALE GENOMIC DNA]</scope>
    <source>
        <strain evidence="2 3">LR5S19</strain>
    </source>
</reference>
<dbReference type="RefSeq" id="WP_285929897.1">
    <property type="nucleotide sequence ID" value="NZ_JASTZU010000007.1"/>
</dbReference>
<evidence type="ECO:0000313" key="2">
    <source>
        <dbReference type="EMBL" id="MDL4839086.1"/>
    </source>
</evidence>
<sequence length="146" mass="16864">MKINHDLRSQLDSTKKNPLQQTNSPKNFDNIIATQSHKLKDAELQQSMKELTAQGEKLARYRSFKDLAKYKRMVKDFVKEAVQYGMDLKQSHSWNLEGNSRKLTLVEQVDEKLVELTELVMKQEKKSIGLLDVIGEIKGLLINLYS</sequence>
<comment type="caution">
    <text evidence="2">The sequence shown here is derived from an EMBL/GenBank/DDBJ whole genome shotgun (WGS) entry which is preliminary data.</text>
</comment>
<feature type="region of interest" description="Disordered" evidence="1">
    <location>
        <begin position="1"/>
        <end position="27"/>
    </location>
</feature>
<accession>A0ABT7KZZ5</accession>
<name>A0ABT7KZZ5_9BACI</name>
<dbReference type="InterPro" id="IPR005585">
    <property type="entry name" value="DUF327"/>
</dbReference>